<comment type="caution">
    <text evidence="6">The sequence shown here is derived from an EMBL/GenBank/DDBJ whole genome shotgun (WGS) entry which is preliminary data.</text>
</comment>
<dbReference type="AlphaFoldDB" id="A0A645GVF5"/>
<gene>
    <name evidence="6" type="ORF">SDC9_178312</name>
</gene>
<reference evidence="6" key="1">
    <citation type="submission" date="2019-08" db="EMBL/GenBank/DDBJ databases">
        <authorList>
            <person name="Kucharzyk K."/>
            <person name="Murdoch R.W."/>
            <person name="Higgins S."/>
            <person name="Loffler F."/>
        </authorList>
    </citation>
    <scope>NUCLEOTIDE SEQUENCE</scope>
</reference>
<evidence type="ECO:0000256" key="2">
    <source>
        <dbReference type="ARBA" id="ARBA00022692"/>
    </source>
</evidence>
<evidence type="ECO:0008006" key="7">
    <source>
        <dbReference type="Google" id="ProtNLM"/>
    </source>
</evidence>
<evidence type="ECO:0000256" key="4">
    <source>
        <dbReference type="ARBA" id="ARBA00023136"/>
    </source>
</evidence>
<comment type="subcellular location">
    <subcellularLocation>
        <location evidence="1">Membrane</location>
        <topology evidence="1">Multi-pass membrane protein</topology>
    </subcellularLocation>
</comment>
<protein>
    <recommendedName>
        <fullName evidence="7">Divalent metal cation transporter MntH</fullName>
    </recommendedName>
</protein>
<keyword evidence="3 5" id="KW-1133">Transmembrane helix</keyword>
<organism evidence="6">
    <name type="scientific">bioreactor metagenome</name>
    <dbReference type="NCBI Taxonomy" id="1076179"/>
    <lineage>
        <taxon>unclassified sequences</taxon>
        <taxon>metagenomes</taxon>
        <taxon>ecological metagenomes</taxon>
    </lineage>
</organism>
<feature type="transmembrane region" description="Helical" evidence="5">
    <location>
        <begin position="119"/>
        <end position="138"/>
    </location>
</feature>
<evidence type="ECO:0000256" key="1">
    <source>
        <dbReference type="ARBA" id="ARBA00004141"/>
    </source>
</evidence>
<feature type="transmembrane region" description="Helical" evidence="5">
    <location>
        <begin position="75"/>
        <end position="99"/>
    </location>
</feature>
<proteinExistence type="predicted"/>
<evidence type="ECO:0000313" key="6">
    <source>
        <dbReference type="EMBL" id="MPN30841.1"/>
    </source>
</evidence>
<dbReference type="Pfam" id="PF01566">
    <property type="entry name" value="Nramp"/>
    <property type="match status" value="1"/>
</dbReference>
<accession>A0A645GVF5</accession>
<feature type="transmembrane region" description="Helical" evidence="5">
    <location>
        <begin position="186"/>
        <end position="204"/>
    </location>
</feature>
<keyword evidence="4 5" id="KW-0472">Membrane</keyword>
<evidence type="ECO:0000256" key="3">
    <source>
        <dbReference type="ARBA" id="ARBA00022989"/>
    </source>
</evidence>
<feature type="transmembrane region" description="Helical" evidence="5">
    <location>
        <begin position="24"/>
        <end position="45"/>
    </location>
</feature>
<feature type="transmembrane region" description="Helical" evidence="5">
    <location>
        <begin position="145"/>
        <end position="166"/>
    </location>
</feature>
<dbReference type="InterPro" id="IPR001046">
    <property type="entry name" value="NRAMP_fam"/>
</dbReference>
<dbReference type="EMBL" id="VSSQ01082114">
    <property type="protein sequence ID" value="MPN30841.1"/>
    <property type="molecule type" value="Genomic_DNA"/>
</dbReference>
<sequence length="210" mass="23503">MMFHLQSYLVQEDLSLKEYGEQKIGIYIGILIMFLMTVLIMIVGIESFQRVGEIAISDKNLGEIFIKAFGKYAKYIFGMGILSFAIITLALIPLAATLAICDAFALENGFEKSCKEAPLFYIIFTFILVISGVFVLLSKNSLVNLVILAQALASMIVPVILIYMIIITNNSEIMGKEVNKPIQNIVVWFTVISIVVFFIALIIYKIMAMF</sequence>
<keyword evidence="2 5" id="KW-0812">Transmembrane</keyword>
<dbReference type="GO" id="GO:0046873">
    <property type="term" value="F:metal ion transmembrane transporter activity"/>
    <property type="evidence" value="ECO:0007669"/>
    <property type="project" value="InterPro"/>
</dbReference>
<evidence type="ECO:0000256" key="5">
    <source>
        <dbReference type="SAM" id="Phobius"/>
    </source>
</evidence>
<name>A0A645GVF5_9ZZZZ</name>
<dbReference type="GO" id="GO:0016020">
    <property type="term" value="C:membrane"/>
    <property type="evidence" value="ECO:0007669"/>
    <property type="project" value="UniProtKB-SubCell"/>
</dbReference>